<organism evidence="2 3">
    <name type="scientific">Variovorax rhizosphaerae</name>
    <dbReference type="NCBI Taxonomy" id="1836200"/>
    <lineage>
        <taxon>Bacteria</taxon>
        <taxon>Pseudomonadati</taxon>
        <taxon>Pseudomonadota</taxon>
        <taxon>Betaproteobacteria</taxon>
        <taxon>Burkholderiales</taxon>
        <taxon>Comamonadaceae</taxon>
        <taxon>Variovorax</taxon>
    </lineage>
</organism>
<protein>
    <recommendedName>
        <fullName evidence="4">PE-PGRS family protein</fullName>
    </recommendedName>
</protein>
<comment type="caution">
    <text evidence="2">The sequence shown here is derived from an EMBL/GenBank/DDBJ whole genome shotgun (WGS) entry which is preliminary data.</text>
</comment>
<feature type="region of interest" description="Disordered" evidence="1">
    <location>
        <begin position="564"/>
        <end position="584"/>
    </location>
</feature>
<accession>A0ABU8WTQ4</accession>
<evidence type="ECO:0000313" key="3">
    <source>
        <dbReference type="Proteomes" id="UP001385892"/>
    </source>
</evidence>
<keyword evidence="3" id="KW-1185">Reference proteome</keyword>
<dbReference type="RefSeq" id="WP_340346176.1">
    <property type="nucleotide sequence ID" value="NZ_JBBKZT010000017.1"/>
</dbReference>
<name>A0ABU8WTQ4_9BURK</name>
<proteinExistence type="predicted"/>
<sequence length="584" mass="64922">MSTVLSKRSRGNENVRWDREFLERSFGGPVTDAVRRSLMAYWRDMRPTLPSERKEKNTYLVVWTFGLMGLYAEAEDPRWTRSVTASEAELAVRYALVELNGLPDWLAALAVAHPQVVERVLGGEIESELNAKGGDGGWHSMLLQSLRYGRFEIARVLERRLVVWLRGPGRTLMRARHNAVTEAKLDQVVRTLLAHGSPSSKWCLMELATREAISAGQGPFLFLWLPVLMLLNPLRGAELLLRGLKGLPVERKGAAVKAVGCLFSERRAEGGASWSTTLAPETLLRLNQEIYRHVVPESDERHEGSYSPGPRDNAESGRRLVFDALIQAVGAQAYQAKLALSADPLFAHAKDRIAALAHERLAEETDASVISMDELARLFQGGELAPMTSTDMAHLLSDRLDDLQDLMGIDASPKAAWAKVSDEITLRPAIAHELDLMSKGAYTVDQEAVTVDGKETDIRFRALSRYQASIELKVGEKPRSGRQLRDTIETQLVWKYMAARNARTGCLLVTVANPDKRWDHPDTGESMDQHQLQEMLTEAAQLAQQRLGGDARVMARVLDLTPRLPNESGVKKASKRLGKTRSSA</sequence>
<feature type="compositionally biased region" description="Basic residues" evidence="1">
    <location>
        <begin position="572"/>
        <end position="584"/>
    </location>
</feature>
<dbReference type="EMBL" id="JBBKZT010000017">
    <property type="protein sequence ID" value="MEJ8850739.1"/>
    <property type="molecule type" value="Genomic_DNA"/>
</dbReference>
<gene>
    <name evidence="2" type="ORF">WKW82_29150</name>
</gene>
<reference evidence="2 3" key="1">
    <citation type="submission" date="2024-03" db="EMBL/GenBank/DDBJ databases">
        <title>Novel species of the genus Variovorax.</title>
        <authorList>
            <person name="Liu Q."/>
            <person name="Xin Y.-H."/>
        </authorList>
    </citation>
    <scope>NUCLEOTIDE SEQUENCE [LARGE SCALE GENOMIC DNA]</scope>
    <source>
        <strain evidence="2 3">KACC 18900</strain>
    </source>
</reference>
<evidence type="ECO:0000256" key="1">
    <source>
        <dbReference type="SAM" id="MobiDB-lite"/>
    </source>
</evidence>
<evidence type="ECO:0008006" key="4">
    <source>
        <dbReference type="Google" id="ProtNLM"/>
    </source>
</evidence>
<dbReference type="Proteomes" id="UP001385892">
    <property type="component" value="Unassembled WGS sequence"/>
</dbReference>
<evidence type="ECO:0000313" key="2">
    <source>
        <dbReference type="EMBL" id="MEJ8850739.1"/>
    </source>
</evidence>